<name>A0A645D7C6_9ZZZZ</name>
<comment type="caution">
    <text evidence="2">The sequence shown here is derived from an EMBL/GenBank/DDBJ whole genome shotgun (WGS) entry which is preliminary data.</text>
</comment>
<feature type="region of interest" description="Disordered" evidence="1">
    <location>
        <begin position="1"/>
        <end position="35"/>
    </location>
</feature>
<evidence type="ECO:0000256" key="1">
    <source>
        <dbReference type="SAM" id="MobiDB-lite"/>
    </source>
</evidence>
<gene>
    <name evidence="2" type="ORF">SDC9_132034</name>
</gene>
<protein>
    <submittedName>
        <fullName evidence="2">Uncharacterized protein</fullName>
    </submittedName>
</protein>
<dbReference type="EMBL" id="VSSQ01033381">
    <property type="protein sequence ID" value="MPM84958.1"/>
    <property type="molecule type" value="Genomic_DNA"/>
</dbReference>
<proteinExistence type="predicted"/>
<accession>A0A645D7C6</accession>
<feature type="compositionally biased region" description="Polar residues" evidence="1">
    <location>
        <begin position="21"/>
        <end position="30"/>
    </location>
</feature>
<organism evidence="2">
    <name type="scientific">bioreactor metagenome</name>
    <dbReference type="NCBI Taxonomy" id="1076179"/>
    <lineage>
        <taxon>unclassified sequences</taxon>
        <taxon>metagenomes</taxon>
        <taxon>ecological metagenomes</taxon>
    </lineage>
</organism>
<evidence type="ECO:0000313" key="2">
    <source>
        <dbReference type="EMBL" id="MPM84958.1"/>
    </source>
</evidence>
<reference evidence="2" key="1">
    <citation type="submission" date="2019-08" db="EMBL/GenBank/DDBJ databases">
        <authorList>
            <person name="Kucharzyk K."/>
            <person name="Murdoch R.W."/>
            <person name="Higgins S."/>
            <person name="Loffler F."/>
        </authorList>
    </citation>
    <scope>NUCLEOTIDE SEQUENCE</scope>
</reference>
<sequence length="105" mass="12045">MVHLHHRDIKSRGEPFRKGGSYQQRAQQSRPARESHRRNFLFCDARLFQGIVYHGNDVLLMCAGCQLGHHAAIPLVYCLRGNHVRQNDTVADNRCRGVVAGRFYT</sequence>
<dbReference type="AlphaFoldDB" id="A0A645D7C6"/>